<proteinExistence type="inferred from homology"/>
<dbReference type="EMBL" id="CP042261">
    <property type="protein sequence ID" value="QDY69120.1"/>
    <property type="molecule type" value="Genomic_DNA"/>
</dbReference>
<dbReference type="RefSeq" id="WP_146364428.1">
    <property type="nucleotide sequence ID" value="NZ_CP042261.1"/>
</dbReference>
<dbReference type="GO" id="GO:0004156">
    <property type="term" value="F:dihydropteroate synthase activity"/>
    <property type="evidence" value="ECO:0007669"/>
    <property type="project" value="UniProtKB-EC"/>
</dbReference>
<dbReference type="Proteomes" id="UP000318483">
    <property type="component" value="Chromosome"/>
</dbReference>
<evidence type="ECO:0000256" key="1">
    <source>
        <dbReference type="ARBA" id="ARBA00000012"/>
    </source>
</evidence>
<evidence type="ECO:0000256" key="3">
    <source>
        <dbReference type="ARBA" id="ARBA00004763"/>
    </source>
</evidence>
<evidence type="ECO:0000256" key="11">
    <source>
        <dbReference type="ARBA" id="ARBA00030193"/>
    </source>
</evidence>
<feature type="domain" description="Pterin-binding" evidence="13">
    <location>
        <begin position="71"/>
        <end position="324"/>
    </location>
</feature>
<dbReference type="EC" id="2.5.1.15" evidence="5 12"/>
<dbReference type="GO" id="GO:0046654">
    <property type="term" value="P:tetrahydrofolate biosynthetic process"/>
    <property type="evidence" value="ECO:0007669"/>
    <property type="project" value="UniProtKB-UniPathway"/>
</dbReference>
<keyword evidence="8 12" id="KW-0479">Metal-binding</keyword>
<dbReference type="GO" id="GO:0046872">
    <property type="term" value="F:metal ion binding"/>
    <property type="evidence" value="ECO:0007669"/>
    <property type="project" value="UniProtKB-KW"/>
</dbReference>
<keyword evidence="15" id="KW-1185">Reference proteome</keyword>
<dbReference type="NCBIfam" id="TIGR01496">
    <property type="entry name" value="DHPS"/>
    <property type="match status" value="1"/>
</dbReference>
<dbReference type="GO" id="GO:0005829">
    <property type="term" value="C:cytosol"/>
    <property type="evidence" value="ECO:0007669"/>
    <property type="project" value="TreeGrafter"/>
</dbReference>
<reference evidence="14 15" key="1">
    <citation type="submission" date="2019-07" db="EMBL/GenBank/DDBJ databases">
        <title>Litoreibacter alkalisoli sp. nov., isolated from saline-alkaline soil.</title>
        <authorList>
            <person name="Wang S."/>
            <person name="Xu L."/>
            <person name="Xing Y.-T."/>
            <person name="Sun J.-Q."/>
        </authorList>
    </citation>
    <scope>NUCLEOTIDE SEQUENCE [LARGE SCALE GENOMIC DNA]</scope>
    <source>
        <strain evidence="14 15">LN3S51</strain>
    </source>
</reference>
<protein>
    <recommendedName>
        <fullName evidence="6 12">Dihydropteroate synthase</fullName>
        <shortName evidence="12">DHPS</shortName>
        <ecNumber evidence="5 12">2.5.1.15</ecNumber>
    </recommendedName>
    <alternativeName>
        <fullName evidence="11 12">Dihydropteroate pyrophosphorylase</fullName>
    </alternativeName>
</protein>
<evidence type="ECO:0000256" key="10">
    <source>
        <dbReference type="ARBA" id="ARBA00022909"/>
    </source>
</evidence>
<dbReference type="PANTHER" id="PTHR20941:SF1">
    <property type="entry name" value="FOLIC ACID SYNTHESIS PROTEIN FOL1"/>
    <property type="match status" value="1"/>
</dbReference>
<comment type="function">
    <text evidence="12">Catalyzes the condensation of para-aminobenzoate (pABA) with 6-hydroxymethyl-7,8-dihydropterin diphosphate (DHPt-PP) to form 7,8-dihydropteroate (H2Pte), the immediate precursor of folate derivatives.</text>
</comment>
<dbReference type="InterPro" id="IPR000489">
    <property type="entry name" value="Pterin-binding_dom"/>
</dbReference>
<evidence type="ECO:0000256" key="7">
    <source>
        <dbReference type="ARBA" id="ARBA00022679"/>
    </source>
</evidence>
<evidence type="ECO:0000256" key="9">
    <source>
        <dbReference type="ARBA" id="ARBA00022842"/>
    </source>
</evidence>
<evidence type="ECO:0000256" key="5">
    <source>
        <dbReference type="ARBA" id="ARBA00012458"/>
    </source>
</evidence>
<evidence type="ECO:0000313" key="14">
    <source>
        <dbReference type="EMBL" id="QDY69120.1"/>
    </source>
</evidence>
<dbReference type="PROSITE" id="PS50972">
    <property type="entry name" value="PTERIN_BINDING"/>
    <property type="match status" value="1"/>
</dbReference>
<dbReference type="InterPro" id="IPR045031">
    <property type="entry name" value="DHP_synth-like"/>
</dbReference>
<sequence>MPYYRPISRIDPVRTPGAMTLADGWCWFDQIECLEKGRVSEVIPAREAPADVLTRLTTTRRPLGPLDWSMPRVMGILNVTPDSFSDGGRYTRLDRALSHARQMIHDGAAIIDIGGESTRPGAAFVPAEEEIRRIQPMVEGLANDGVVLSLDTRKAAVAEAGLQAGVHLLNDVSALAFDPDMADVVAKSNVPICLMHTQGNPETMQDAPCYDDALLDVYDHLAERIGAAESAGIARDRIIVDPGIGFGKTVAHNIEILARLDLFHALGCPILLGVSRKRFIGALTGAEQADARFPGSIAVGLAGIAQGVQILRVHDVPQTRQAISLQAAIMGAGSKGQNR</sequence>
<dbReference type="SUPFAM" id="SSF51717">
    <property type="entry name" value="Dihydropteroate synthetase-like"/>
    <property type="match status" value="1"/>
</dbReference>
<dbReference type="CDD" id="cd00739">
    <property type="entry name" value="DHPS"/>
    <property type="match status" value="1"/>
</dbReference>
<keyword evidence="10 12" id="KW-0289">Folate biosynthesis</keyword>
<organism evidence="14 15">
    <name type="scientific">Qingshengfaniella alkalisoli</name>
    <dbReference type="NCBI Taxonomy" id="2599296"/>
    <lineage>
        <taxon>Bacteria</taxon>
        <taxon>Pseudomonadati</taxon>
        <taxon>Pseudomonadota</taxon>
        <taxon>Alphaproteobacteria</taxon>
        <taxon>Rhodobacterales</taxon>
        <taxon>Paracoccaceae</taxon>
        <taxon>Qingshengfaniella</taxon>
    </lineage>
</organism>
<accession>A0A5B8J4C3</accession>
<evidence type="ECO:0000259" key="13">
    <source>
        <dbReference type="PROSITE" id="PS50972"/>
    </source>
</evidence>
<keyword evidence="9 12" id="KW-0460">Magnesium</keyword>
<keyword evidence="7 12" id="KW-0808">Transferase</keyword>
<dbReference type="InterPro" id="IPR006390">
    <property type="entry name" value="DHP_synth_dom"/>
</dbReference>
<evidence type="ECO:0000256" key="4">
    <source>
        <dbReference type="ARBA" id="ARBA00009503"/>
    </source>
</evidence>
<dbReference type="OrthoDB" id="9811744at2"/>
<evidence type="ECO:0000256" key="2">
    <source>
        <dbReference type="ARBA" id="ARBA00001946"/>
    </source>
</evidence>
<dbReference type="Gene3D" id="3.20.20.20">
    <property type="entry name" value="Dihydropteroate synthase-like"/>
    <property type="match status" value="1"/>
</dbReference>
<name>A0A5B8J4C3_9RHOB</name>
<dbReference type="FunFam" id="3.20.20.20:FF:000006">
    <property type="entry name" value="Dihydropteroate synthase"/>
    <property type="match status" value="1"/>
</dbReference>
<dbReference type="GO" id="GO:0046656">
    <property type="term" value="P:folic acid biosynthetic process"/>
    <property type="evidence" value="ECO:0007669"/>
    <property type="project" value="UniProtKB-KW"/>
</dbReference>
<dbReference type="AlphaFoldDB" id="A0A5B8J4C3"/>
<comment type="similarity">
    <text evidence="4 12">Belongs to the DHPS family.</text>
</comment>
<dbReference type="UniPathway" id="UPA00077">
    <property type="reaction ID" value="UER00156"/>
</dbReference>
<evidence type="ECO:0000256" key="8">
    <source>
        <dbReference type="ARBA" id="ARBA00022723"/>
    </source>
</evidence>
<dbReference type="PROSITE" id="PS00793">
    <property type="entry name" value="DHPS_2"/>
    <property type="match status" value="1"/>
</dbReference>
<dbReference type="InterPro" id="IPR011005">
    <property type="entry name" value="Dihydropteroate_synth-like_sf"/>
</dbReference>
<dbReference type="PANTHER" id="PTHR20941">
    <property type="entry name" value="FOLATE SYNTHESIS PROTEINS"/>
    <property type="match status" value="1"/>
</dbReference>
<comment type="catalytic activity">
    <reaction evidence="1">
        <text>(7,8-dihydropterin-6-yl)methyl diphosphate + 4-aminobenzoate = 7,8-dihydropteroate + diphosphate</text>
        <dbReference type="Rhea" id="RHEA:19949"/>
        <dbReference type="ChEBI" id="CHEBI:17836"/>
        <dbReference type="ChEBI" id="CHEBI:17839"/>
        <dbReference type="ChEBI" id="CHEBI:33019"/>
        <dbReference type="ChEBI" id="CHEBI:72950"/>
        <dbReference type="EC" id="2.5.1.15"/>
    </reaction>
</comment>
<dbReference type="KEGG" id="lit:FPZ52_05380"/>
<comment type="cofactor">
    <cofactor evidence="2 12">
        <name>Mg(2+)</name>
        <dbReference type="ChEBI" id="CHEBI:18420"/>
    </cofactor>
</comment>
<evidence type="ECO:0000313" key="15">
    <source>
        <dbReference type="Proteomes" id="UP000318483"/>
    </source>
</evidence>
<gene>
    <name evidence="14" type="primary">folP</name>
    <name evidence="14" type="ORF">FPZ52_05380</name>
</gene>
<evidence type="ECO:0000256" key="6">
    <source>
        <dbReference type="ARBA" id="ARBA00016919"/>
    </source>
</evidence>
<evidence type="ECO:0000256" key="12">
    <source>
        <dbReference type="RuleBase" id="RU361205"/>
    </source>
</evidence>
<dbReference type="Pfam" id="PF00809">
    <property type="entry name" value="Pterin_bind"/>
    <property type="match status" value="1"/>
</dbReference>
<dbReference type="PROSITE" id="PS00792">
    <property type="entry name" value="DHPS_1"/>
    <property type="match status" value="1"/>
</dbReference>
<comment type="pathway">
    <text evidence="3 12">Cofactor biosynthesis; tetrahydrofolate biosynthesis; 7,8-dihydrofolate from 2-amino-4-hydroxy-6-hydroxymethyl-7,8-dihydropteridine diphosphate and 4-aminobenzoate: step 1/2.</text>
</comment>